<dbReference type="EMBL" id="CP035945">
    <property type="protein sequence ID" value="QBE98968.1"/>
    <property type="molecule type" value="Genomic_DNA"/>
</dbReference>
<dbReference type="Pfam" id="PF25990">
    <property type="entry name" value="Beta-barrel_YknX"/>
    <property type="match status" value="1"/>
</dbReference>
<accession>A0A4V0Z840</accession>
<dbReference type="CDD" id="cd06850">
    <property type="entry name" value="biotinyl_domain"/>
    <property type="match status" value="1"/>
</dbReference>
<feature type="region of interest" description="Disordered" evidence="1">
    <location>
        <begin position="491"/>
        <end position="669"/>
    </location>
</feature>
<protein>
    <submittedName>
        <fullName evidence="4">Multidrug resistance protein MdtA</fullName>
    </submittedName>
</protein>
<dbReference type="PANTHER" id="PTHR30469">
    <property type="entry name" value="MULTIDRUG RESISTANCE PROTEIN MDTA"/>
    <property type="match status" value="1"/>
</dbReference>
<evidence type="ECO:0000313" key="5">
    <source>
        <dbReference type="Proteomes" id="UP000289794"/>
    </source>
</evidence>
<evidence type="ECO:0000256" key="1">
    <source>
        <dbReference type="SAM" id="MobiDB-lite"/>
    </source>
</evidence>
<dbReference type="GO" id="GO:1990281">
    <property type="term" value="C:efflux pump complex"/>
    <property type="evidence" value="ECO:0007669"/>
    <property type="project" value="TreeGrafter"/>
</dbReference>
<feature type="region of interest" description="Disordered" evidence="1">
    <location>
        <begin position="832"/>
        <end position="886"/>
    </location>
</feature>
<organism evidence="4 5">
    <name type="scientific">Blautia producta</name>
    <dbReference type="NCBI Taxonomy" id="33035"/>
    <lineage>
        <taxon>Bacteria</taxon>
        <taxon>Bacillati</taxon>
        <taxon>Bacillota</taxon>
        <taxon>Clostridia</taxon>
        <taxon>Lachnospirales</taxon>
        <taxon>Lachnospiraceae</taxon>
        <taxon>Blautia</taxon>
    </lineage>
</organism>
<feature type="compositionally biased region" description="Gly residues" evidence="1">
    <location>
        <begin position="840"/>
        <end position="868"/>
    </location>
</feature>
<feature type="compositionally biased region" description="Low complexity" evidence="1">
    <location>
        <begin position="495"/>
        <end position="509"/>
    </location>
</feature>
<feature type="compositionally biased region" description="Gly residues" evidence="1">
    <location>
        <begin position="596"/>
        <end position="617"/>
    </location>
</feature>
<feature type="compositionally biased region" description="Polar residues" evidence="1">
    <location>
        <begin position="875"/>
        <end position="886"/>
    </location>
</feature>
<feature type="compositionally biased region" description="Gly residues" evidence="1">
    <location>
        <begin position="537"/>
        <end position="588"/>
    </location>
</feature>
<dbReference type="InterPro" id="IPR058649">
    <property type="entry name" value="CzcB_C"/>
</dbReference>
<reference evidence="4 5" key="1">
    <citation type="submission" date="2019-01" db="EMBL/GenBank/DDBJ databases">
        <title>PMF-metabolizing Aryl O-demethylase.</title>
        <authorList>
            <person name="Kim M."/>
        </authorList>
    </citation>
    <scope>NUCLEOTIDE SEQUENCE [LARGE SCALE GENOMIC DNA]</scope>
    <source>
        <strain evidence="4 5">PMF1</strain>
    </source>
</reference>
<dbReference type="RefSeq" id="WP_130182210.1">
    <property type="nucleotide sequence ID" value="NZ_CP035945.1"/>
</dbReference>
<dbReference type="Proteomes" id="UP000289794">
    <property type="component" value="Chromosome"/>
</dbReference>
<feature type="compositionally biased region" description="Low complexity" evidence="1">
    <location>
        <begin position="647"/>
        <end position="669"/>
    </location>
</feature>
<dbReference type="Pfam" id="PF25975">
    <property type="entry name" value="CzcB_C"/>
    <property type="match status" value="1"/>
</dbReference>
<dbReference type="GO" id="GO:0015562">
    <property type="term" value="F:efflux transmembrane transporter activity"/>
    <property type="evidence" value="ECO:0007669"/>
    <property type="project" value="TreeGrafter"/>
</dbReference>
<feature type="domain" description="CzcB-like C-terminal circularly permuted SH3-like" evidence="2">
    <location>
        <begin position="773"/>
        <end position="827"/>
    </location>
</feature>
<evidence type="ECO:0000259" key="2">
    <source>
        <dbReference type="Pfam" id="PF25975"/>
    </source>
</evidence>
<dbReference type="PANTHER" id="PTHR30469:SF33">
    <property type="entry name" value="SLR1207 PROTEIN"/>
    <property type="match status" value="1"/>
</dbReference>
<sequence length="886" mass="87767">MVVIVGISGSVILRNHNESGVPIMGSQAVKEASAEKGSISKTIVGTGNLEADTPVNVTVPSGVVIDEVKVESGDHVSAGDVLATVDNASVLSAMKDVQEKIENLDGVINETKDETEAGELTASVDGRVKRIYVSQGSSIADSMLENGAVMLLSIDGKMAVKLELTGAAAEGDSVTVILLDGSEKTGTIESIDGSNCVITFSDSGVGMGENVSVTDAEGTILGSGEAYIHQQLAVTATGGTVEEIKVSEDESVSAGTTLLTLAETTQSVKYLEALAEREAYAETLQKLIELSGSGSVKAEMEGTIQSVNVSAGSSESSQNSSVSQTSVSGSSSGRVSNMSYQASDMRGCSYEVITLADTGGKMEESSLLTESSTEAETRLAATEQETKIQLEVAGEGESTSALLALAAPRAGEKPQSDIAAADGSYTGTVTYQPGDDPFAADTVYQAQVQLTANEGWYFQADSIFRIESGAVSGITVSSDNKILSFTITYPATEKNSGNDSGTGTTDQNGDGSGTGSSGTGTGGTGSSGTGSSSTGNSGAGTGSTGSSGTGSSGTGSSGTGSSGAGTGSTGSSGTGSSGTGSSGTGSSGTGSSSTGNNGGIVNSGGTGNDGSTSGSGSGTDNSTGNGTGTSGLGQTGSGSSGAGTSGSGTSAAALSSSSSSSGSSDSTDTAQASQYSTDVAAFTISSDDNMVLSVNVDELDINSVSKGQTAALTFDAIEDKEFEGEVTKVGSSASASGGVAKYSVNITVARDSRMKTGMNASATITVESREDVITIPVDAIQEKGNRTFVYTGRDAEGNLSDETEVTTGLSDGSTVEITEGLAEGDTVYYQRISSDSSSGGQSGGMSGDFGGMGGGMMEDRGSGSGGKGSMPDFSGQGQMQSPPSMN</sequence>
<feature type="domain" description="YknX-like beta-barrel" evidence="3">
    <location>
        <begin position="692"/>
        <end position="764"/>
    </location>
</feature>
<dbReference type="Gene3D" id="2.40.50.100">
    <property type="match status" value="2"/>
</dbReference>
<dbReference type="KEGG" id="bpro:PMF13cell1_04537"/>
<dbReference type="AlphaFoldDB" id="A0A4V0Z840"/>
<feature type="region of interest" description="Disordered" evidence="1">
    <location>
        <begin position="309"/>
        <end position="337"/>
    </location>
</feature>
<dbReference type="InterPro" id="IPR058636">
    <property type="entry name" value="Beta-barrel_YknX"/>
</dbReference>
<feature type="compositionally biased region" description="Gly residues" evidence="1">
    <location>
        <begin position="625"/>
        <end position="646"/>
    </location>
</feature>
<proteinExistence type="predicted"/>
<gene>
    <name evidence="4" type="primary">mdtA</name>
    <name evidence="4" type="ORF">PMF13cell1_04537</name>
</gene>
<feature type="compositionally biased region" description="Gly residues" evidence="1">
    <location>
        <begin position="510"/>
        <end position="528"/>
    </location>
</feature>
<dbReference type="Gene3D" id="2.40.30.170">
    <property type="match status" value="1"/>
</dbReference>
<evidence type="ECO:0000259" key="3">
    <source>
        <dbReference type="Pfam" id="PF25990"/>
    </source>
</evidence>
<evidence type="ECO:0000313" key="4">
    <source>
        <dbReference type="EMBL" id="QBE98968.1"/>
    </source>
</evidence>
<dbReference type="Gene3D" id="2.40.420.20">
    <property type="match status" value="1"/>
</dbReference>
<name>A0A4V0Z840_9FIRM</name>